<reference evidence="1" key="1">
    <citation type="journal article" date="2021" name="Proc. Natl. Acad. Sci. U.S.A.">
        <title>A Catalog of Tens of Thousands of Viruses from Human Metagenomes Reveals Hidden Associations with Chronic Diseases.</title>
        <authorList>
            <person name="Tisza M.J."/>
            <person name="Buck C.B."/>
        </authorList>
    </citation>
    <scope>NUCLEOTIDE SEQUENCE</scope>
    <source>
        <strain evidence="1">CtmTa7</strain>
    </source>
</reference>
<evidence type="ECO:0000313" key="1">
    <source>
        <dbReference type="EMBL" id="DAE28843.1"/>
    </source>
</evidence>
<organism evidence="1">
    <name type="scientific">virus sp. ctmTa7</name>
    <dbReference type="NCBI Taxonomy" id="2828255"/>
    <lineage>
        <taxon>Viruses</taxon>
    </lineage>
</organism>
<protein>
    <submittedName>
        <fullName evidence="1">Uncharacterized protein</fullName>
    </submittedName>
</protein>
<accession>A0A8S5RCI5</accession>
<name>A0A8S5RCI5_9VIRU</name>
<proteinExistence type="predicted"/>
<dbReference type="EMBL" id="BK059091">
    <property type="protein sequence ID" value="DAE28843.1"/>
    <property type="molecule type" value="Genomic_DNA"/>
</dbReference>
<sequence>MSIDEHTFQSTTLYLARTLLNRRVDNSAVYKVCSMFPCWQSHQF</sequence>